<dbReference type="AlphaFoldDB" id="A0A1R2ATG4"/>
<evidence type="ECO:0000256" key="1">
    <source>
        <dbReference type="SAM" id="MobiDB-lite"/>
    </source>
</evidence>
<accession>A0A1R2ATG4</accession>
<feature type="region of interest" description="Disordered" evidence="1">
    <location>
        <begin position="78"/>
        <end position="192"/>
    </location>
</feature>
<gene>
    <name evidence="2" type="ORF">SteCoe_34943</name>
</gene>
<dbReference type="OrthoDB" id="324496at2759"/>
<feature type="region of interest" description="Disordered" evidence="1">
    <location>
        <begin position="249"/>
        <end position="273"/>
    </location>
</feature>
<comment type="caution">
    <text evidence="2">The sequence shown here is derived from an EMBL/GenBank/DDBJ whole genome shotgun (WGS) entry which is preliminary data.</text>
</comment>
<feature type="compositionally biased region" description="Basic and acidic residues" evidence="1">
    <location>
        <begin position="82"/>
        <end position="100"/>
    </location>
</feature>
<proteinExistence type="predicted"/>
<protein>
    <submittedName>
        <fullName evidence="2">Uncharacterized protein</fullName>
    </submittedName>
</protein>
<sequence>MDFLKEVTQDCVVREYLKDFPETDWKEVVKKTLLYGIHSLKALENLGLASPKFEKIPTLHSELAEMKKASIMESYHSNNAFEGKENRDSKKKFENSRENPRIPAKTRGISQKNTKEKSKTCQSAILRGSSKDPIKQPPFKLTGKEKPEVRRKLPKYLQNIDSKIKDDVQKSKKSVVQTYTKPEKKPEEPNLKWEDLKNNEIIHVKQVSFEENDESQKSSSSFSTYNAGEDVKEFYQKEFAKLLPFTTTDKKKVSSDTRKNARLFVSSPSDSEA</sequence>
<keyword evidence="3" id="KW-1185">Reference proteome</keyword>
<name>A0A1R2ATG4_9CILI</name>
<feature type="compositionally biased region" description="Basic and acidic residues" evidence="1">
    <location>
        <begin position="249"/>
        <end position="259"/>
    </location>
</feature>
<dbReference type="EMBL" id="MPUH01001434">
    <property type="protein sequence ID" value="OMJ67798.1"/>
    <property type="molecule type" value="Genomic_DNA"/>
</dbReference>
<dbReference type="Proteomes" id="UP000187209">
    <property type="component" value="Unassembled WGS sequence"/>
</dbReference>
<organism evidence="2 3">
    <name type="scientific">Stentor coeruleus</name>
    <dbReference type="NCBI Taxonomy" id="5963"/>
    <lineage>
        <taxon>Eukaryota</taxon>
        <taxon>Sar</taxon>
        <taxon>Alveolata</taxon>
        <taxon>Ciliophora</taxon>
        <taxon>Postciliodesmatophora</taxon>
        <taxon>Heterotrichea</taxon>
        <taxon>Heterotrichida</taxon>
        <taxon>Stentoridae</taxon>
        <taxon>Stentor</taxon>
    </lineage>
</organism>
<reference evidence="2 3" key="1">
    <citation type="submission" date="2016-11" db="EMBL/GenBank/DDBJ databases">
        <title>The macronuclear genome of Stentor coeruleus: a giant cell with tiny introns.</title>
        <authorList>
            <person name="Slabodnick M."/>
            <person name="Ruby J.G."/>
            <person name="Reiff S.B."/>
            <person name="Swart E.C."/>
            <person name="Gosai S."/>
            <person name="Prabakaran S."/>
            <person name="Witkowska E."/>
            <person name="Larue G.E."/>
            <person name="Fisher S."/>
            <person name="Freeman R.M."/>
            <person name="Gunawardena J."/>
            <person name="Chu W."/>
            <person name="Stover N.A."/>
            <person name="Gregory B.D."/>
            <person name="Nowacki M."/>
            <person name="Derisi J."/>
            <person name="Roy S.W."/>
            <person name="Marshall W.F."/>
            <person name="Sood P."/>
        </authorList>
    </citation>
    <scope>NUCLEOTIDE SEQUENCE [LARGE SCALE GENOMIC DNA]</scope>
    <source>
        <strain evidence="2">WM001</strain>
    </source>
</reference>
<feature type="compositionally biased region" description="Basic and acidic residues" evidence="1">
    <location>
        <begin position="181"/>
        <end position="192"/>
    </location>
</feature>
<feature type="compositionally biased region" description="Basic and acidic residues" evidence="1">
    <location>
        <begin position="142"/>
        <end position="151"/>
    </location>
</feature>
<evidence type="ECO:0000313" key="3">
    <source>
        <dbReference type="Proteomes" id="UP000187209"/>
    </source>
</evidence>
<evidence type="ECO:0000313" key="2">
    <source>
        <dbReference type="EMBL" id="OMJ67798.1"/>
    </source>
</evidence>